<comment type="caution">
    <text evidence="1">The sequence shown here is derived from an EMBL/GenBank/DDBJ whole genome shotgun (WGS) entry which is preliminary data.</text>
</comment>
<protein>
    <submittedName>
        <fullName evidence="1">Uncharacterized protein</fullName>
    </submittedName>
</protein>
<evidence type="ECO:0000313" key="2">
    <source>
        <dbReference type="Proteomes" id="UP000319212"/>
    </source>
</evidence>
<proteinExistence type="predicted"/>
<organism evidence="1 2">
    <name type="scientific">Variovorax guangxiensis</name>
    <dbReference type="NCBI Taxonomy" id="1775474"/>
    <lineage>
        <taxon>Bacteria</taxon>
        <taxon>Pseudomonadati</taxon>
        <taxon>Pseudomonadota</taxon>
        <taxon>Betaproteobacteria</taxon>
        <taxon>Burkholderiales</taxon>
        <taxon>Comamonadaceae</taxon>
        <taxon>Variovorax</taxon>
    </lineage>
</organism>
<accession>A0A502DS58</accession>
<dbReference type="RefSeq" id="WP_140842974.1">
    <property type="nucleotide sequence ID" value="NZ_RCZI01000003.1"/>
</dbReference>
<name>A0A502DS58_9BURK</name>
<dbReference type="AlphaFoldDB" id="A0A502DS58"/>
<dbReference type="OrthoDB" id="4427112at2"/>
<dbReference type="Proteomes" id="UP000319212">
    <property type="component" value="Unassembled WGS sequence"/>
</dbReference>
<evidence type="ECO:0000313" key="1">
    <source>
        <dbReference type="EMBL" id="TPG27904.1"/>
    </source>
</evidence>
<reference evidence="1 2" key="1">
    <citation type="journal article" date="2019" name="Environ. Microbiol.">
        <title>Species interactions and distinct microbial communities in high Arctic permafrost affected cryosols are associated with the CH4 and CO2 gas fluxes.</title>
        <authorList>
            <person name="Altshuler I."/>
            <person name="Hamel J."/>
            <person name="Turney S."/>
            <person name="Magnuson E."/>
            <person name="Levesque R."/>
            <person name="Greer C."/>
            <person name="Whyte L.G."/>
        </authorList>
    </citation>
    <scope>NUCLEOTIDE SEQUENCE [LARGE SCALE GENOMIC DNA]</scope>
    <source>
        <strain evidence="1 2">S06.C</strain>
    </source>
</reference>
<dbReference type="EMBL" id="RCZI01000003">
    <property type="protein sequence ID" value="TPG27904.1"/>
    <property type="molecule type" value="Genomic_DNA"/>
</dbReference>
<gene>
    <name evidence="1" type="ORF">EAH82_14360</name>
</gene>
<sequence>MRSVSIVSCARPRACIAELAAKRNKVPTPAQTRALTSFTWKQDDDSLDNDLHDRPLALPSLRNPMVELAGTVAVPFVSSNDITAYTVFESGTGMVSSCAFGTRYPARGPIKFDGFSLV</sequence>